<dbReference type="OrthoDB" id="6437252at2759"/>
<accession>A0A4Y2KQI5</accession>
<dbReference type="Proteomes" id="UP000499080">
    <property type="component" value="Unassembled WGS sequence"/>
</dbReference>
<dbReference type="AlphaFoldDB" id="A0A4Y2KQI5"/>
<name>A0A4Y2KQI5_ARAVE</name>
<reference evidence="1 2" key="1">
    <citation type="journal article" date="2019" name="Sci. Rep.">
        <title>Orb-weaving spider Araneus ventricosus genome elucidates the spidroin gene catalogue.</title>
        <authorList>
            <person name="Kono N."/>
            <person name="Nakamura H."/>
            <person name="Ohtoshi R."/>
            <person name="Moran D.A.P."/>
            <person name="Shinohara A."/>
            <person name="Yoshida Y."/>
            <person name="Fujiwara M."/>
            <person name="Mori M."/>
            <person name="Tomita M."/>
            <person name="Arakawa K."/>
        </authorList>
    </citation>
    <scope>NUCLEOTIDE SEQUENCE [LARGE SCALE GENOMIC DNA]</scope>
</reference>
<evidence type="ECO:0000313" key="2">
    <source>
        <dbReference type="Proteomes" id="UP000499080"/>
    </source>
</evidence>
<dbReference type="EMBL" id="BGPR01004920">
    <property type="protein sequence ID" value="GBN04854.1"/>
    <property type="molecule type" value="Genomic_DNA"/>
</dbReference>
<organism evidence="1 2">
    <name type="scientific">Araneus ventricosus</name>
    <name type="common">Orbweaver spider</name>
    <name type="synonym">Epeira ventricosa</name>
    <dbReference type="NCBI Taxonomy" id="182803"/>
    <lineage>
        <taxon>Eukaryota</taxon>
        <taxon>Metazoa</taxon>
        <taxon>Ecdysozoa</taxon>
        <taxon>Arthropoda</taxon>
        <taxon>Chelicerata</taxon>
        <taxon>Arachnida</taxon>
        <taxon>Araneae</taxon>
        <taxon>Araneomorphae</taxon>
        <taxon>Entelegynae</taxon>
        <taxon>Araneoidea</taxon>
        <taxon>Araneidae</taxon>
        <taxon>Araneus</taxon>
    </lineage>
</organism>
<comment type="caution">
    <text evidence="1">The sequence shown here is derived from an EMBL/GenBank/DDBJ whole genome shotgun (WGS) entry which is preliminary data.</text>
</comment>
<sequence length="155" mass="17663">MESGLSQWMKIDALKSFIYPAFQFPMRNSQFAKKHWHAIDQALRKAIKQTLSLPERASNDYLYGHRKLGSFAIPILAEECESEFKLLTSIDEKTKVMAYDHLVATVRARMQKDSVSDTDLEAYLSATFEDDNNAYSITFTCARIASSRLKSLLAI</sequence>
<proteinExistence type="predicted"/>
<protein>
    <submittedName>
        <fullName evidence="1">Uncharacterized protein</fullName>
    </submittedName>
</protein>
<gene>
    <name evidence="1" type="ORF">AVEN_124470_1</name>
</gene>
<keyword evidence="2" id="KW-1185">Reference proteome</keyword>
<evidence type="ECO:0000313" key="1">
    <source>
        <dbReference type="EMBL" id="GBN04854.1"/>
    </source>
</evidence>